<feature type="transmembrane region" description="Helical" evidence="2">
    <location>
        <begin position="306"/>
        <end position="330"/>
    </location>
</feature>
<name>A0ABX7IFL0_9ACTO</name>
<accession>A0ABX7IFL0</accession>
<proteinExistence type="predicted"/>
<protein>
    <submittedName>
        <fullName evidence="3">Uncharacterized protein</fullName>
    </submittedName>
</protein>
<dbReference type="Pfam" id="PF19877">
    <property type="entry name" value="DUF6350"/>
    <property type="match status" value="1"/>
</dbReference>
<feature type="transmembrane region" description="Helical" evidence="2">
    <location>
        <begin position="169"/>
        <end position="195"/>
    </location>
</feature>
<feature type="transmembrane region" description="Helical" evidence="2">
    <location>
        <begin position="100"/>
        <end position="123"/>
    </location>
</feature>
<dbReference type="InterPro" id="IPR045931">
    <property type="entry name" value="DUF6350"/>
</dbReference>
<feature type="transmembrane region" description="Helical" evidence="2">
    <location>
        <begin position="12"/>
        <end position="36"/>
    </location>
</feature>
<feature type="transmembrane region" description="Helical" evidence="2">
    <location>
        <begin position="271"/>
        <end position="294"/>
    </location>
</feature>
<feature type="transmembrane region" description="Helical" evidence="2">
    <location>
        <begin position="48"/>
        <end position="67"/>
    </location>
</feature>
<gene>
    <name evidence="3" type="ORF">JTE88_06505</name>
</gene>
<evidence type="ECO:0000313" key="3">
    <source>
        <dbReference type="EMBL" id="QRV01742.1"/>
    </source>
</evidence>
<evidence type="ECO:0000256" key="2">
    <source>
        <dbReference type="SAM" id="Phobius"/>
    </source>
</evidence>
<feature type="compositionally biased region" description="Polar residues" evidence="1">
    <location>
        <begin position="405"/>
        <end position="417"/>
    </location>
</feature>
<dbReference type="RefSeq" id="WP_204423733.1">
    <property type="nucleotide sequence ID" value="NZ_CP070228.1"/>
</dbReference>
<feature type="transmembrane region" description="Helical" evidence="2">
    <location>
        <begin position="130"/>
        <end position="149"/>
    </location>
</feature>
<evidence type="ECO:0000313" key="4">
    <source>
        <dbReference type="Proteomes" id="UP000602653"/>
    </source>
</evidence>
<keyword evidence="4" id="KW-1185">Reference proteome</keyword>
<keyword evidence="2" id="KW-0472">Membrane</keyword>
<evidence type="ECO:0000256" key="1">
    <source>
        <dbReference type="SAM" id="MobiDB-lite"/>
    </source>
</evidence>
<feature type="region of interest" description="Disordered" evidence="1">
    <location>
        <begin position="379"/>
        <end position="432"/>
    </location>
</feature>
<keyword evidence="2" id="KW-0812">Transmembrane</keyword>
<dbReference type="Proteomes" id="UP000602653">
    <property type="component" value="Chromosome"/>
</dbReference>
<feature type="transmembrane region" description="Helical" evidence="2">
    <location>
        <begin position="207"/>
        <end position="229"/>
    </location>
</feature>
<keyword evidence="2" id="KW-1133">Transmembrane helix</keyword>
<reference evidence="3 4" key="1">
    <citation type="submission" date="2021-02" db="EMBL/GenBank/DDBJ databases">
        <title>Complete Genome Sequence of Arcanobacterium phocisimile strain DSM 26142T from a harbour seal.</title>
        <authorList>
            <person name="Borowiak M."/>
            <person name="Alssahen M."/>
            <person name="Malorny B."/>
            <person name="Laemmler C."/>
            <person name="Siebert U."/>
            <person name="Ploetz M."/>
            <person name="Abdulmawjood A."/>
        </authorList>
    </citation>
    <scope>NUCLEOTIDE SEQUENCE [LARGE SCALE GENOMIC DNA]</scope>
    <source>
        <strain evidence="3 4">DSM 26142</strain>
    </source>
</reference>
<feature type="transmembrane region" description="Helical" evidence="2">
    <location>
        <begin position="342"/>
        <end position="363"/>
    </location>
</feature>
<organism evidence="3 4">
    <name type="scientific">Arcanobacterium phocisimile</name>
    <dbReference type="NCBI Taxonomy" id="1302235"/>
    <lineage>
        <taxon>Bacteria</taxon>
        <taxon>Bacillati</taxon>
        <taxon>Actinomycetota</taxon>
        <taxon>Actinomycetes</taxon>
        <taxon>Actinomycetales</taxon>
        <taxon>Actinomycetaceae</taxon>
        <taxon>Arcanobacterium</taxon>
    </lineage>
</organism>
<sequence>MNTHIDLSRYWYIFRGGISAPFFTWFAVFLTVMVFYTLNASAQMMGDIVWQDAAFFATGWWTTIFGGSVTLGEAAITFMPTTLTVLASYASYQVWRTREISTWLDALAAALSWPAVVAVLALVGRAPGDWWFALIGAILIAGATALWAGREKLLYPLPWWRYVADSSRYLTWFGVGIVALAVTTTLVMLGTGFPAIIDVHSYYRTGIIGSIGLVLLQLLYLPSFVVWFYSWLVGSGFAVGEGTNFSTLGVDAGPLPAIPVFGALPAPGSSLIWLFVAVIVVALGYGIVLGRFIFREQVSLGEHMMHAGIAMAICSLGVSIISFTATGALGPGRMAVAGPVPALTAGFTVLVIAVPVLAGLLVIHPHTIAWARAQMNRETPKTTKLEGTESSAAVDPETVPVPTPGSASTREPASKTASEPELEPEPKESHHD</sequence>
<dbReference type="EMBL" id="CP070228">
    <property type="protein sequence ID" value="QRV01742.1"/>
    <property type="molecule type" value="Genomic_DNA"/>
</dbReference>